<gene>
    <name evidence="2" type="ORF">Tsubulata_007240</name>
</gene>
<dbReference type="GO" id="GO:0043531">
    <property type="term" value="F:ADP binding"/>
    <property type="evidence" value="ECO:0007669"/>
    <property type="project" value="InterPro"/>
</dbReference>
<keyword evidence="3" id="KW-1185">Reference proteome</keyword>
<protein>
    <recommendedName>
        <fullName evidence="1">NB-ARC domain-containing protein</fullName>
    </recommendedName>
</protein>
<organism evidence="2 3">
    <name type="scientific">Turnera subulata</name>
    <dbReference type="NCBI Taxonomy" id="218843"/>
    <lineage>
        <taxon>Eukaryota</taxon>
        <taxon>Viridiplantae</taxon>
        <taxon>Streptophyta</taxon>
        <taxon>Embryophyta</taxon>
        <taxon>Tracheophyta</taxon>
        <taxon>Spermatophyta</taxon>
        <taxon>Magnoliopsida</taxon>
        <taxon>eudicotyledons</taxon>
        <taxon>Gunneridae</taxon>
        <taxon>Pentapetalae</taxon>
        <taxon>rosids</taxon>
        <taxon>fabids</taxon>
        <taxon>Malpighiales</taxon>
        <taxon>Passifloraceae</taxon>
        <taxon>Turnera</taxon>
    </lineage>
</organism>
<dbReference type="Pfam" id="PF00931">
    <property type="entry name" value="NB-ARC"/>
    <property type="match status" value="1"/>
</dbReference>
<dbReference type="EMBL" id="JAKUCV010005043">
    <property type="protein sequence ID" value="KAJ4832923.1"/>
    <property type="molecule type" value="Genomic_DNA"/>
</dbReference>
<dbReference type="InterPro" id="IPR002182">
    <property type="entry name" value="NB-ARC"/>
</dbReference>
<evidence type="ECO:0000313" key="3">
    <source>
        <dbReference type="Proteomes" id="UP001141552"/>
    </source>
</evidence>
<reference evidence="2" key="2">
    <citation type="journal article" date="2023" name="Plants (Basel)">
        <title>Annotation of the Turnera subulata (Passifloraceae) Draft Genome Reveals the S-Locus Evolved after the Divergence of Turneroideae from Passifloroideae in a Stepwise Manner.</title>
        <authorList>
            <person name="Henning P.M."/>
            <person name="Roalson E.H."/>
            <person name="Mir W."/>
            <person name="McCubbin A.G."/>
            <person name="Shore J.S."/>
        </authorList>
    </citation>
    <scope>NUCLEOTIDE SEQUENCE</scope>
    <source>
        <strain evidence="2">F60SS</strain>
    </source>
</reference>
<name>A0A9Q0FK03_9ROSI</name>
<feature type="domain" description="NB-ARC" evidence="1">
    <location>
        <begin position="21"/>
        <end position="83"/>
    </location>
</feature>
<dbReference type="Proteomes" id="UP001141552">
    <property type="component" value="Unassembled WGS sequence"/>
</dbReference>
<dbReference type="Gene3D" id="3.40.50.300">
    <property type="entry name" value="P-loop containing nucleotide triphosphate hydrolases"/>
    <property type="match status" value="1"/>
</dbReference>
<dbReference type="AlphaFoldDB" id="A0A9Q0FK03"/>
<dbReference type="InterPro" id="IPR027417">
    <property type="entry name" value="P-loop_NTPase"/>
</dbReference>
<reference evidence="2" key="1">
    <citation type="submission" date="2022-02" db="EMBL/GenBank/DDBJ databases">
        <authorList>
            <person name="Henning P.M."/>
            <person name="McCubbin A.G."/>
            <person name="Shore J.S."/>
        </authorList>
    </citation>
    <scope>NUCLEOTIDE SEQUENCE</scope>
    <source>
        <strain evidence="2">F60SS</strain>
        <tissue evidence="2">Leaves</tissue>
    </source>
</reference>
<comment type="caution">
    <text evidence="2">The sequence shown here is derived from an EMBL/GenBank/DDBJ whole genome shotgun (WGS) entry which is preliminary data.</text>
</comment>
<evidence type="ECO:0000313" key="2">
    <source>
        <dbReference type="EMBL" id="KAJ4832923.1"/>
    </source>
</evidence>
<evidence type="ECO:0000259" key="1">
    <source>
        <dbReference type="Pfam" id="PF00931"/>
    </source>
</evidence>
<accession>A0A9Q0FK03</accession>
<dbReference type="SUPFAM" id="SSF52540">
    <property type="entry name" value="P-loop containing nucleoside triphosphate hydrolases"/>
    <property type="match status" value="1"/>
</dbReference>
<proteinExistence type="predicted"/>
<sequence>MRLSFIQQFYEATNKAVPWDLNKIRYRQFAVMLLAYLENKRYVVVLDDVCDTELRNKIKVALPNSQNGCRVIIATRMEDIAAKSFEVGSNIHLI</sequence>
<dbReference type="OrthoDB" id="598235at2759"/>